<dbReference type="InterPro" id="IPR032466">
    <property type="entry name" value="Metal_Hydrolase"/>
</dbReference>
<dbReference type="Gene3D" id="2.30.40.10">
    <property type="entry name" value="Urease, subunit C, domain 1"/>
    <property type="match status" value="1"/>
</dbReference>
<accession>V5C5U9</accession>
<dbReference type="InterPro" id="IPR051781">
    <property type="entry name" value="Metallo-dep_Hydrolase"/>
</dbReference>
<dbReference type="PANTHER" id="PTHR43135:SF3">
    <property type="entry name" value="ALPHA-D-RIBOSE 1-METHYLPHOSPHONATE 5-TRIPHOSPHATE DIPHOSPHATASE"/>
    <property type="match status" value="1"/>
</dbReference>
<evidence type="ECO:0000313" key="3">
    <source>
        <dbReference type="EMBL" id="ESS72113.1"/>
    </source>
</evidence>
<dbReference type="SUPFAM" id="SSF51338">
    <property type="entry name" value="Composite domain of metallo-dependent hydrolases"/>
    <property type="match status" value="2"/>
</dbReference>
<dbReference type="Proteomes" id="UP000017842">
    <property type="component" value="Unassembled WGS sequence"/>
</dbReference>
<dbReference type="SUPFAM" id="SSF51556">
    <property type="entry name" value="Metallo-dependent hydrolases"/>
    <property type="match status" value="1"/>
</dbReference>
<sequence>MHKPYFHNKKIALSVTSAFLIALGISFQAYAHENLQPCRILIAKQLFDGINYPQANMAVLIQGDKVQQIGTPESLSGLCRKKINLGDATLMPGFIESHAHVTFQNVRKDKVLEHGITTVQDTGGPLQPIEGGNGKLRLLSVGPIIQAVGGYPLNIFTPEDTLGGLDKIGITVSTIEEAQKVVQQLVDGGATAVKIALEPGGEIGAPWMQPHGDHPIPPAPWPILSDDIVQAIVTKAHILGKRVIAHVGEQIGFDRAVAAKVDELAHTPCATISDASLQAAVNNGITFVTTLDTLASCGPNGLHANAFSLGLKGANFIYGSEVAHDNVPWGINGEEMRTMMHLTHGADAINFDDVVNVFKSATSKAGQRLGVHPLLGTLVPGAPADIIAVRGNPFERFKILEYPDLVMSGGRLVVNKF</sequence>
<keyword evidence="3" id="KW-0378">Hydrolase</keyword>
<dbReference type="AlphaFoldDB" id="V5C5U9"/>
<reference evidence="3 4" key="1">
    <citation type="journal article" date="2013" name="Genome Announc.">
        <title>Draft Genome Sequence of the Methanotrophic Gammaproteobacterium Methyloglobulus morosus DSM 22980 Strain KoM1.</title>
        <authorList>
            <person name="Poehlein A."/>
            <person name="Deutzmann J.S."/>
            <person name="Daniel R."/>
            <person name="Simeonova D.D."/>
        </authorList>
    </citation>
    <scope>NUCLEOTIDE SEQUENCE [LARGE SCALE GENOMIC DNA]</scope>
    <source>
        <strain evidence="3 4">KoM1</strain>
    </source>
</reference>
<dbReference type="PATRIC" id="fig|1116472.3.peg.2082"/>
<feature type="domain" description="Amidohydrolase-related" evidence="2">
    <location>
        <begin position="89"/>
        <end position="413"/>
    </location>
</feature>
<keyword evidence="1" id="KW-0732">Signal</keyword>
<dbReference type="EMBL" id="AYLO01000067">
    <property type="protein sequence ID" value="ESS72113.1"/>
    <property type="molecule type" value="Genomic_DNA"/>
</dbReference>
<dbReference type="eggNOG" id="COG1228">
    <property type="taxonomic scope" value="Bacteria"/>
</dbReference>
<dbReference type="GO" id="GO:0016810">
    <property type="term" value="F:hydrolase activity, acting on carbon-nitrogen (but not peptide) bonds"/>
    <property type="evidence" value="ECO:0007669"/>
    <property type="project" value="InterPro"/>
</dbReference>
<protein>
    <submittedName>
        <fullName evidence="3">Amidohydrolase</fullName>
    </submittedName>
</protein>
<gene>
    <name evidence="3" type="ORF">MGMO_70c00080</name>
</gene>
<evidence type="ECO:0000259" key="2">
    <source>
        <dbReference type="Pfam" id="PF01979"/>
    </source>
</evidence>
<dbReference type="Gene3D" id="3.20.20.140">
    <property type="entry name" value="Metal-dependent hydrolases"/>
    <property type="match status" value="1"/>
</dbReference>
<dbReference type="InterPro" id="IPR006680">
    <property type="entry name" value="Amidohydro-rel"/>
</dbReference>
<dbReference type="RefSeq" id="WP_023494837.1">
    <property type="nucleotide sequence ID" value="NZ_AYLO01000067.1"/>
</dbReference>
<feature type="chain" id="PRO_5004733658" evidence="1">
    <location>
        <begin position="32"/>
        <end position="417"/>
    </location>
</feature>
<name>V5C5U9_9GAMM</name>
<dbReference type="InterPro" id="IPR011059">
    <property type="entry name" value="Metal-dep_hydrolase_composite"/>
</dbReference>
<dbReference type="PANTHER" id="PTHR43135">
    <property type="entry name" value="ALPHA-D-RIBOSE 1-METHYLPHOSPHONATE 5-TRIPHOSPHATE DIPHOSPHATASE"/>
    <property type="match status" value="1"/>
</dbReference>
<keyword evidence="4" id="KW-1185">Reference proteome</keyword>
<proteinExistence type="predicted"/>
<dbReference type="OrthoDB" id="9782972at2"/>
<comment type="caution">
    <text evidence="3">The sequence shown here is derived from an EMBL/GenBank/DDBJ whole genome shotgun (WGS) entry which is preliminary data.</text>
</comment>
<organism evidence="3 4">
    <name type="scientific">Methyloglobulus morosus KoM1</name>
    <dbReference type="NCBI Taxonomy" id="1116472"/>
    <lineage>
        <taxon>Bacteria</taxon>
        <taxon>Pseudomonadati</taxon>
        <taxon>Pseudomonadota</taxon>
        <taxon>Gammaproteobacteria</taxon>
        <taxon>Methylococcales</taxon>
        <taxon>Methylococcaceae</taxon>
        <taxon>Methyloglobulus</taxon>
    </lineage>
</organism>
<dbReference type="STRING" id="1116472.MGMO_70c00080"/>
<dbReference type="Pfam" id="PF01979">
    <property type="entry name" value="Amidohydro_1"/>
    <property type="match status" value="1"/>
</dbReference>
<evidence type="ECO:0000256" key="1">
    <source>
        <dbReference type="SAM" id="SignalP"/>
    </source>
</evidence>
<evidence type="ECO:0000313" key="4">
    <source>
        <dbReference type="Proteomes" id="UP000017842"/>
    </source>
</evidence>
<feature type="signal peptide" evidence="1">
    <location>
        <begin position="1"/>
        <end position="31"/>
    </location>
</feature>